<dbReference type="AlphaFoldDB" id="A0AA37WM36"/>
<proteinExistence type="predicted"/>
<evidence type="ECO:0000313" key="2">
    <source>
        <dbReference type="Proteomes" id="UP001156870"/>
    </source>
</evidence>
<evidence type="ECO:0000313" key="1">
    <source>
        <dbReference type="EMBL" id="GLS26809.1"/>
    </source>
</evidence>
<dbReference type="Pfam" id="PF11736">
    <property type="entry name" value="DUF3299"/>
    <property type="match status" value="1"/>
</dbReference>
<protein>
    <recommendedName>
        <fullName evidence="3">DUF3299 domain-containing protein</fullName>
    </recommendedName>
</protein>
<dbReference type="InterPro" id="IPR021727">
    <property type="entry name" value="DUF3299"/>
</dbReference>
<gene>
    <name evidence="1" type="ORF">GCM10007877_25280</name>
</gene>
<reference evidence="1 2" key="1">
    <citation type="journal article" date="2014" name="Int. J. Syst. Evol. Microbiol.">
        <title>Complete genome sequence of Corynebacterium casei LMG S-19264T (=DSM 44701T), isolated from a smear-ripened cheese.</title>
        <authorList>
            <consortium name="US DOE Joint Genome Institute (JGI-PGF)"/>
            <person name="Walter F."/>
            <person name="Albersmeier A."/>
            <person name="Kalinowski J."/>
            <person name="Ruckert C."/>
        </authorList>
    </citation>
    <scope>NUCLEOTIDE SEQUENCE [LARGE SCALE GENOMIC DNA]</scope>
    <source>
        <strain evidence="1 2">NBRC 110095</strain>
    </source>
</reference>
<organism evidence="1 2">
    <name type="scientific">Marinibactrum halimedae</name>
    <dbReference type="NCBI Taxonomy" id="1444977"/>
    <lineage>
        <taxon>Bacteria</taxon>
        <taxon>Pseudomonadati</taxon>
        <taxon>Pseudomonadota</taxon>
        <taxon>Gammaproteobacteria</taxon>
        <taxon>Cellvibrionales</taxon>
        <taxon>Cellvibrionaceae</taxon>
        <taxon>Marinibactrum</taxon>
    </lineage>
</organism>
<comment type="caution">
    <text evidence="1">The sequence shown here is derived from an EMBL/GenBank/DDBJ whole genome shotgun (WGS) entry which is preliminary data.</text>
</comment>
<keyword evidence="2" id="KW-1185">Reference proteome</keyword>
<accession>A0AA37WM36</accession>
<dbReference type="Proteomes" id="UP001156870">
    <property type="component" value="Unassembled WGS sequence"/>
</dbReference>
<dbReference type="Gene3D" id="2.40.50.870">
    <property type="entry name" value="Protein of unknown function (DUF3299)"/>
    <property type="match status" value="1"/>
</dbReference>
<name>A0AA37WM36_9GAMM</name>
<sequence>MSVVMPFYITSALQINASKDRNRKNHQRLLFMLLTLLSFYSTTVLSAETKASNLTPEELAAEAPQAQAEQPFEEIEWEVLIPEDDLKALLAPPEYLGGIEDGSSEDSLESNLQISPNLNDSLMDDQLTDYEKALVSTNVRPEFHNRRVKIPGFIVPLEFDKNKLVTQFFLVPYFGACLHQPPPPPNQIIYVKYEKGITLKSLYEPFWLLGTLKTQVVENDTATSAYAMNIHDVLPYEDY</sequence>
<evidence type="ECO:0008006" key="3">
    <source>
        <dbReference type="Google" id="ProtNLM"/>
    </source>
</evidence>
<dbReference type="EMBL" id="BSPD01000061">
    <property type="protein sequence ID" value="GLS26809.1"/>
    <property type="molecule type" value="Genomic_DNA"/>
</dbReference>